<dbReference type="EMBL" id="CAXLJM020000108">
    <property type="protein sequence ID" value="CAL8135427.1"/>
    <property type="molecule type" value="Genomic_DNA"/>
</dbReference>
<dbReference type="Pfam" id="PF01683">
    <property type="entry name" value="EB"/>
    <property type="match status" value="1"/>
</dbReference>
<feature type="disulfide bond" evidence="2">
    <location>
        <begin position="445"/>
        <end position="460"/>
    </location>
</feature>
<dbReference type="PANTHER" id="PTHR39069:SF1">
    <property type="entry name" value="ECDYSONE-INDUCIBLE GENE E1, ISOFORM A"/>
    <property type="match status" value="1"/>
</dbReference>
<proteinExistence type="predicted"/>
<dbReference type="InterPro" id="IPR036055">
    <property type="entry name" value="LDL_receptor-like_sf"/>
</dbReference>
<evidence type="ECO:0000256" key="3">
    <source>
        <dbReference type="SAM" id="SignalP"/>
    </source>
</evidence>
<dbReference type="SUPFAM" id="SSF57424">
    <property type="entry name" value="LDL receptor-like module"/>
    <property type="match status" value="4"/>
</dbReference>
<feature type="domain" description="EB" evidence="4">
    <location>
        <begin position="51"/>
        <end position="107"/>
    </location>
</feature>
<comment type="caution">
    <text evidence="5">The sequence shown here is derived from an EMBL/GenBank/DDBJ whole genome shotgun (WGS) entry which is preliminary data.</text>
</comment>
<dbReference type="Pfam" id="PF00057">
    <property type="entry name" value="Ldl_recept_a"/>
    <property type="match status" value="3"/>
</dbReference>
<keyword evidence="6" id="KW-1185">Reference proteome</keyword>
<keyword evidence="3" id="KW-0732">Signal</keyword>
<reference evidence="5 6" key="1">
    <citation type="submission" date="2024-08" db="EMBL/GenBank/DDBJ databases">
        <authorList>
            <person name="Cucini C."/>
            <person name="Frati F."/>
        </authorList>
    </citation>
    <scope>NUCLEOTIDE SEQUENCE [LARGE SCALE GENOMIC DNA]</scope>
</reference>
<feature type="disulfide bond" evidence="2">
    <location>
        <begin position="433"/>
        <end position="451"/>
    </location>
</feature>
<dbReference type="Proteomes" id="UP001642540">
    <property type="component" value="Unassembled WGS sequence"/>
</dbReference>
<evidence type="ECO:0000256" key="2">
    <source>
        <dbReference type="PROSITE-ProRule" id="PRU00124"/>
    </source>
</evidence>
<dbReference type="InterPro" id="IPR002172">
    <property type="entry name" value="LDrepeatLR_classA_rpt"/>
</dbReference>
<dbReference type="CDD" id="cd00112">
    <property type="entry name" value="LDLa"/>
    <property type="match status" value="4"/>
</dbReference>
<evidence type="ECO:0000256" key="1">
    <source>
        <dbReference type="ARBA" id="ARBA00023157"/>
    </source>
</evidence>
<comment type="caution">
    <text evidence="2">Lacks conserved residue(s) required for the propagation of feature annotation.</text>
</comment>
<accession>A0ABP1RTI1</accession>
<dbReference type="Gene3D" id="4.10.400.10">
    <property type="entry name" value="Low-density Lipoprotein Receptor"/>
    <property type="match status" value="4"/>
</dbReference>
<feature type="chain" id="PRO_5045281131" description="EB domain-containing protein" evidence="3">
    <location>
        <begin position="23"/>
        <end position="469"/>
    </location>
</feature>
<gene>
    <name evidence="5" type="ORF">ODALV1_LOCUS25981</name>
</gene>
<protein>
    <recommendedName>
        <fullName evidence="4">EB domain-containing protein</fullName>
    </recommendedName>
</protein>
<name>A0ABP1RTI1_9HEXA</name>
<evidence type="ECO:0000313" key="6">
    <source>
        <dbReference type="Proteomes" id="UP001642540"/>
    </source>
</evidence>
<keyword evidence="1 2" id="KW-1015">Disulfide bond</keyword>
<dbReference type="PRINTS" id="PR00261">
    <property type="entry name" value="LDLRECEPTOR"/>
</dbReference>
<dbReference type="PROSITE" id="PS01209">
    <property type="entry name" value="LDLRA_1"/>
    <property type="match status" value="2"/>
</dbReference>
<dbReference type="PANTHER" id="PTHR39069">
    <property type="entry name" value="ECDYSONE-INDUCIBLE GENE E1, ISOFORM A"/>
    <property type="match status" value="1"/>
</dbReference>
<dbReference type="SMART" id="SM00192">
    <property type="entry name" value="LDLa"/>
    <property type="match status" value="4"/>
</dbReference>
<dbReference type="InterPro" id="IPR023415">
    <property type="entry name" value="LDLR_class-A_CS"/>
</dbReference>
<sequence>MMSTKGVLTIGVVMMMISNCLCAFLREPCEKNSDCDAELSQCDETYKVCVCRPYSIEYNTTTCLQGTLLGFECKTDAQCAIKVPTSGCINGVCSCEDGYVAYRRHTCLAPSKLGEICFDNDQCSLADKGSHCKFVVPRVFGRCQCESGKELDGVRKRCIGKHTKIGQPCDEDVDCSMTHAFCQRKMDGSSVCTCEVAYAPSADRSRCLPTYRGVFSATSLGYACHSNIQCQLADPNSLCNSVTGVCDCAATNTTCNARSRGCHRSTFQCHSDGKCISWYFLCDGKNDCEDGSDELCEVREKCPEQSFQCSSPEPTTTLRPMPSSNITLISDSTILSSLAAEFEALRARKMPIKCISRAKLCDGVVDCDNGSDEEGCSGKDICPYGTFQCFKTKDCVPEHKFCNAIPDCPDQSDEEEQECRMEFQPSEYCPYRCADGRCRSSAIVCSGIQGCSDGSDEQLCQVCRCPRVS</sequence>
<feature type="signal peptide" evidence="3">
    <location>
        <begin position="1"/>
        <end position="22"/>
    </location>
</feature>
<organism evidence="5 6">
    <name type="scientific">Orchesella dallaii</name>
    <dbReference type="NCBI Taxonomy" id="48710"/>
    <lineage>
        <taxon>Eukaryota</taxon>
        <taxon>Metazoa</taxon>
        <taxon>Ecdysozoa</taxon>
        <taxon>Arthropoda</taxon>
        <taxon>Hexapoda</taxon>
        <taxon>Collembola</taxon>
        <taxon>Entomobryomorpha</taxon>
        <taxon>Entomobryoidea</taxon>
        <taxon>Orchesellidae</taxon>
        <taxon>Orchesellinae</taxon>
        <taxon>Orchesella</taxon>
    </lineage>
</organism>
<feature type="disulfide bond" evidence="2">
    <location>
        <begin position="361"/>
        <end position="376"/>
    </location>
</feature>
<evidence type="ECO:0000313" key="5">
    <source>
        <dbReference type="EMBL" id="CAL8135427.1"/>
    </source>
</evidence>
<dbReference type="InterPro" id="IPR006149">
    <property type="entry name" value="EB_dom"/>
</dbReference>
<evidence type="ECO:0000259" key="4">
    <source>
        <dbReference type="Pfam" id="PF01683"/>
    </source>
</evidence>
<dbReference type="PROSITE" id="PS50068">
    <property type="entry name" value="LDLRA_2"/>
    <property type="match status" value="4"/>
</dbReference>